<evidence type="ECO:0000259" key="2">
    <source>
        <dbReference type="Pfam" id="PF12770"/>
    </source>
</evidence>
<dbReference type="PANTHER" id="PTHR10098:SF108">
    <property type="entry name" value="TETRATRICOPEPTIDE REPEAT PROTEIN 28"/>
    <property type="match status" value="1"/>
</dbReference>
<evidence type="ECO:0000313" key="3">
    <source>
        <dbReference type="EMBL" id="AFC25910.1"/>
    </source>
</evidence>
<dbReference type="InterPro" id="IPR024983">
    <property type="entry name" value="CHAT_dom"/>
</dbReference>
<proteinExistence type="predicted"/>
<dbReference type="EMBL" id="CP002831">
    <property type="protein sequence ID" value="AFC25910.1"/>
    <property type="molecule type" value="Genomic_DNA"/>
</dbReference>
<accession>H6L0V4</accession>
<feature type="coiled-coil region" evidence="1">
    <location>
        <begin position="398"/>
        <end position="450"/>
    </location>
</feature>
<feature type="domain" description="CHAT" evidence="2">
    <location>
        <begin position="512"/>
        <end position="835"/>
    </location>
</feature>
<dbReference type="InterPro" id="IPR036815">
    <property type="entry name" value="14-3-3_dom_sf"/>
</dbReference>
<protein>
    <submittedName>
        <fullName evidence="3">Tetratricopeptide tpr_1 repeat-containing protein</fullName>
    </submittedName>
</protein>
<gene>
    <name evidence="3" type="ordered locus">SGRA_3182</name>
</gene>
<keyword evidence="1" id="KW-0175">Coiled coil</keyword>
<dbReference type="STRING" id="984262.SGRA_3182"/>
<dbReference type="OrthoDB" id="9771112at2"/>
<dbReference type="AlphaFoldDB" id="H6L0V4"/>
<dbReference type="PANTHER" id="PTHR10098">
    <property type="entry name" value="RAPSYN-RELATED"/>
    <property type="match status" value="1"/>
</dbReference>
<dbReference type="SUPFAM" id="SSF48452">
    <property type="entry name" value="TPR-like"/>
    <property type="match status" value="1"/>
</dbReference>
<name>H6L0V4_SAPGL</name>
<keyword evidence="4" id="KW-1185">Reference proteome</keyword>
<reference evidence="3 4" key="1">
    <citation type="journal article" date="2012" name="Stand. Genomic Sci.">
        <title>Complete genome sequencing and analysis of Saprospira grandis str. Lewin, a predatory marine bacterium.</title>
        <authorList>
            <person name="Saw J.H."/>
            <person name="Yuryev A."/>
            <person name="Kanbe M."/>
            <person name="Hou S."/>
            <person name="Young A.G."/>
            <person name="Aizawa S."/>
            <person name="Alam M."/>
        </authorList>
    </citation>
    <scope>NUCLEOTIDE SEQUENCE [LARGE SCALE GENOMIC DNA]</scope>
    <source>
        <strain evidence="3 4">Lewin</strain>
    </source>
</reference>
<dbReference type="eggNOG" id="COG4995">
    <property type="taxonomic scope" value="Bacteria"/>
</dbReference>
<organism evidence="3 4">
    <name type="scientific">Saprospira grandis (strain Lewin)</name>
    <dbReference type="NCBI Taxonomy" id="984262"/>
    <lineage>
        <taxon>Bacteria</taxon>
        <taxon>Pseudomonadati</taxon>
        <taxon>Bacteroidota</taxon>
        <taxon>Saprospiria</taxon>
        <taxon>Saprospirales</taxon>
        <taxon>Saprospiraceae</taxon>
        <taxon>Saprospira</taxon>
    </lineage>
</organism>
<sequence>MKLLFPFVFFFLPFGLWGQVEDLQQQARQKWSLGQEKQAFFLAHKALNAAKDQANSAHYNSLLLLFELHFELGHIEQARQYGALALQLNEQAGFRLGSSQLLYKQLARLEQLDGQYEAAELFLMQAQEQLPPLLGPPSLDRLQLLAQLAEVYQLKGQLRAAQRIYDKILQQKNIPLTENLQWRYAAAILAQKNKEGQKAERLFQEALALTGPTTAYQSEVLKAALAQNAWKMGKTSLAKKRYEQLYQNRKKNLGQDHPLTLSLAGEIAYFYESQGQLDQSETLMQLYIQSLIQEIDELAQYTSYQEFLRLQQSLAPEINRFTAWVSRHPQQKWLKCLAQLQLAAQARGQEEATAFRQALKALRSPHLIDLKMDWAEAVEKLAHSYRLSKKKAAHRFQQAEQKAAVKAVEKELKAALRQNDIPFLAQNYTLEQLQAQLDSTEMAINILHYQDHNGQAWLSEAKFAALIFSQDSLLIWQELCTEEAIASVLSDIFRLKTIKDINRSYLSIPGLSQLLDKKLWQPLRPHLADKNCLHFQLPAILQPLSFEAILQSHNERYLIEDYELHYYSSFHKLKKQPQAYVSKQAFLMGGVDFGRKPKRSPWLPWDPLPASLEEVEDLEVALYNAAWETDKLTSGSANEVHFLKLLQEKRFRLIHLATHAYFFERPKEGDEGGIFFEESSRQLSLEKQLIQEEEQALMRSGLVFAGANLSWQGPASSSMAEADGILTALDLLSLELEGCELLVLSACQTALGQTSSQEGLLGLPTAFQQAGVDYFMGSRWSVNDQVTALFMELFYEAYLAGDSPPIALRKAQLALMKKEKGRYAHPYYWAAFQLLR</sequence>
<dbReference type="Pfam" id="PF12770">
    <property type="entry name" value="CHAT"/>
    <property type="match status" value="1"/>
</dbReference>
<evidence type="ECO:0000256" key="1">
    <source>
        <dbReference type="SAM" id="Coils"/>
    </source>
</evidence>
<dbReference type="SUPFAM" id="SSF48445">
    <property type="entry name" value="14-3-3 protein"/>
    <property type="match status" value="1"/>
</dbReference>
<dbReference type="HOGENOM" id="CLU_339757_0_0_10"/>
<dbReference type="RefSeq" id="WP_015693507.1">
    <property type="nucleotide sequence ID" value="NC_016940.1"/>
</dbReference>
<dbReference type="KEGG" id="sgn:SGRA_3182"/>
<dbReference type="InterPro" id="IPR011990">
    <property type="entry name" value="TPR-like_helical_dom_sf"/>
</dbReference>
<dbReference type="Proteomes" id="UP000007519">
    <property type="component" value="Chromosome"/>
</dbReference>
<dbReference type="Gene3D" id="1.25.40.10">
    <property type="entry name" value="Tetratricopeptide repeat domain"/>
    <property type="match status" value="2"/>
</dbReference>
<evidence type="ECO:0000313" key="4">
    <source>
        <dbReference type="Proteomes" id="UP000007519"/>
    </source>
</evidence>